<protein>
    <submittedName>
        <fullName evidence="1">Uncharacterized protein</fullName>
    </submittedName>
</protein>
<dbReference type="EMBL" id="FOOU01000020">
    <property type="protein sequence ID" value="SFG93068.1"/>
    <property type="molecule type" value="Genomic_DNA"/>
</dbReference>
<organism evidence="1 2">
    <name type="scientific">Neptunomonas qingdaonensis</name>
    <dbReference type="NCBI Taxonomy" id="1045558"/>
    <lineage>
        <taxon>Bacteria</taxon>
        <taxon>Pseudomonadati</taxon>
        <taxon>Pseudomonadota</taxon>
        <taxon>Gammaproteobacteria</taxon>
        <taxon>Oceanospirillales</taxon>
        <taxon>Oceanospirillaceae</taxon>
        <taxon>Neptunomonas</taxon>
    </lineage>
</organism>
<sequence>MKVFCWYLLCLSVLTSASNFIFYGDAYFIQRHNMLPTRLWRYMVKPHEQLVLVSSTPR</sequence>
<name>A0A1I2VV09_9GAMM</name>
<dbReference type="Proteomes" id="UP000198623">
    <property type="component" value="Unassembled WGS sequence"/>
</dbReference>
<proteinExistence type="predicted"/>
<reference evidence="2" key="1">
    <citation type="submission" date="2016-10" db="EMBL/GenBank/DDBJ databases">
        <authorList>
            <person name="Varghese N."/>
            <person name="Submissions S."/>
        </authorList>
    </citation>
    <scope>NUCLEOTIDE SEQUENCE [LARGE SCALE GENOMIC DNA]</scope>
    <source>
        <strain evidence="2">CGMCC 1.10971</strain>
    </source>
</reference>
<keyword evidence="2" id="KW-1185">Reference proteome</keyword>
<gene>
    <name evidence="1" type="ORF">SAMN05216175_1201</name>
</gene>
<accession>A0A1I2VV09</accession>
<evidence type="ECO:0000313" key="2">
    <source>
        <dbReference type="Proteomes" id="UP000198623"/>
    </source>
</evidence>
<feature type="non-terminal residue" evidence="1">
    <location>
        <position position="58"/>
    </location>
</feature>
<evidence type="ECO:0000313" key="1">
    <source>
        <dbReference type="EMBL" id="SFG93068.1"/>
    </source>
</evidence>
<dbReference type="AlphaFoldDB" id="A0A1I2VV09"/>